<evidence type="ECO:0000313" key="3">
    <source>
        <dbReference type="EMBL" id="MEQ3362854.1"/>
    </source>
</evidence>
<dbReference type="Proteomes" id="UP001487305">
    <property type="component" value="Unassembled WGS sequence"/>
</dbReference>
<dbReference type="Gene3D" id="3.30.390.100">
    <property type="match status" value="1"/>
</dbReference>
<dbReference type="InterPro" id="IPR025251">
    <property type="entry name" value="DUF4213"/>
</dbReference>
<dbReference type="Pfam" id="PF04016">
    <property type="entry name" value="DUF364"/>
    <property type="match status" value="1"/>
</dbReference>
<feature type="domain" description="DUF4213" evidence="2">
    <location>
        <begin position="33"/>
        <end position="113"/>
    </location>
</feature>
<proteinExistence type="predicted"/>
<accession>A0ABV1JCP4</accession>
<evidence type="ECO:0000313" key="4">
    <source>
        <dbReference type="Proteomes" id="UP001487305"/>
    </source>
</evidence>
<dbReference type="EMBL" id="JBBNOP010000005">
    <property type="protein sequence ID" value="MEQ3362854.1"/>
    <property type="molecule type" value="Genomic_DNA"/>
</dbReference>
<dbReference type="Gene3D" id="3.40.50.11590">
    <property type="match status" value="1"/>
</dbReference>
<name>A0ABV1JCP4_9ACTN</name>
<reference evidence="3 4" key="1">
    <citation type="submission" date="2024-04" db="EMBL/GenBank/DDBJ databases">
        <title>Human intestinal bacterial collection.</title>
        <authorList>
            <person name="Pauvert C."/>
            <person name="Hitch T.C.A."/>
            <person name="Clavel T."/>
        </authorList>
    </citation>
    <scope>NUCLEOTIDE SEQUENCE [LARGE SCALE GENOMIC DNA]</scope>
    <source>
        <strain evidence="3 4">CLA-KB-H42</strain>
    </source>
</reference>
<dbReference type="SUPFAM" id="SSF159713">
    <property type="entry name" value="Dhaf3308-like"/>
    <property type="match status" value="1"/>
</dbReference>
<evidence type="ECO:0000259" key="2">
    <source>
        <dbReference type="Pfam" id="PF13938"/>
    </source>
</evidence>
<organism evidence="3 4">
    <name type="scientific">Raoultibacter massiliensis</name>
    <dbReference type="NCBI Taxonomy" id="1852371"/>
    <lineage>
        <taxon>Bacteria</taxon>
        <taxon>Bacillati</taxon>
        <taxon>Actinomycetota</taxon>
        <taxon>Coriobacteriia</taxon>
        <taxon>Eggerthellales</taxon>
        <taxon>Eggerthellaceae</taxon>
        <taxon>Raoultibacter</taxon>
    </lineage>
</organism>
<feature type="domain" description="Putative heavy-metal chelation" evidence="1">
    <location>
        <begin position="141"/>
        <end position="266"/>
    </location>
</feature>
<evidence type="ECO:0000259" key="1">
    <source>
        <dbReference type="Pfam" id="PF04016"/>
    </source>
</evidence>
<keyword evidence="4" id="KW-1185">Reference proteome</keyword>
<sequence length="282" mass="30810">MGCPEKDCCASNPTQTDIAFPSTYDHATPWKFYNHLIAHIPDDIHVTDYCLGTHWSYVEADCGMGVSFTCKGGSRRSFTCDLRGMPLRTVAELSKSWCFEEASLGVAALNAWYSRSELLDPLGAVYDEAIELPDGTTHKMDAFEVYLPEMAGKKVTVIGHFPNVERLGESAELTVLERNCSQALDTPDPACEYVLPSTDYAFITGVTIINKTAPRLLDLTENATTVMVGPSVVASPFLFDWGVEALAGSVVADPEKLRFAVMSGAGKLFGEALRMMTVKRTN</sequence>
<comment type="caution">
    <text evidence="3">The sequence shown here is derived from an EMBL/GenBank/DDBJ whole genome shotgun (WGS) entry which is preliminary data.</text>
</comment>
<dbReference type="InterPro" id="IPR007161">
    <property type="entry name" value="DUF364"/>
</dbReference>
<protein>
    <submittedName>
        <fullName evidence="3">DUF364 domain-containing protein</fullName>
    </submittedName>
</protein>
<dbReference type="Pfam" id="PF13938">
    <property type="entry name" value="DUF4213"/>
    <property type="match status" value="1"/>
</dbReference>
<dbReference type="RefSeq" id="WP_102375095.1">
    <property type="nucleotide sequence ID" value="NZ_JBBNOP010000005.1"/>
</dbReference>
<gene>
    <name evidence="3" type="ORF">AAA083_07685</name>
</gene>